<dbReference type="InterPro" id="IPR016032">
    <property type="entry name" value="Sig_transdc_resp-reg_C-effctor"/>
</dbReference>
<evidence type="ECO:0000259" key="1">
    <source>
        <dbReference type="PROSITE" id="PS50043"/>
    </source>
</evidence>
<feature type="domain" description="HTH luxR-type" evidence="1">
    <location>
        <begin position="93"/>
        <end position="158"/>
    </location>
</feature>
<evidence type="ECO:0000313" key="2">
    <source>
        <dbReference type="EMBL" id="REH46155.1"/>
    </source>
</evidence>
<comment type="caution">
    <text evidence="2">The sequence shown here is derived from an EMBL/GenBank/DDBJ whole genome shotgun (WGS) entry which is preliminary data.</text>
</comment>
<evidence type="ECO:0000313" key="3">
    <source>
        <dbReference type="Proteomes" id="UP000256269"/>
    </source>
</evidence>
<name>A0A3E0HJA9_9PSEU</name>
<keyword evidence="2" id="KW-0238">DNA-binding</keyword>
<dbReference type="GO" id="GO:0003677">
    <property type="term" value="F:DNA binding"/>
    <property type="evidence" value="ECO:0007669"/>
    <property type="project" value="UniProtKB-KW"/>
</dbReference>
<dbReference type="Proteomes" id="UP000256269">
    <property type="component" value="Unassembled WGS sequence"/>
</dbReference>
<dbReference type="InterPro" id="IPR000792">
    <property type="entry name" value="Tscrpt_reg_LuxR_C"/>
</dbReference>
<dbReference type="Gene3D" id="3.40.50.2300">
    <property type="match status" value="1"/>
</dbReference>
<reference evidence="2 3" key="1">
    <citation type="submission" date="2018-08" db="EMBL/GenBank/DDBJ databases">
        <title>Genomic Encyclopedia of Archaeal and Bacterial Type Strains, Phase II (KMG-II): from individual species to whole genera.</title>
        <authorList>
            <person name="Goeker M."/>
        </authorList>
    </citation>
    <scope>NUCLEOTIDE SEQUENCE [LARGE SCALE GENOMIC DNA]</scope>
    <source>
        <strain evidence="2 3">DSM 45791</strain>
    </source>
</reference>
<protein>
    <submittedName>
        <fullName evidence="2">DNA-binding NarL/FixJ family response regulator</fullName>
    </submittedName>
</protein>
<accession>A0A3E0HJA9</accession>
<dbReference type="AlphaFoldDB" id="A0A3E0HJA9"/>
<keyword evidence="3" id="KW-1185">Reference proteome</keyword>
<organism evidence="2 3">
    <name type="scientific">Kutzneria buriramensis</name>
    <dbReference type="NCBI Taxonomy" id="1045776"/>
    <lineage>
        <taxon>Bacteria</taxon>
        <taxon>Bacillati</taxon>
        <taxon>Actinomycetota</taxon>
        <taxon>Actinomycetes</taxon>
        <taxon>Pseudonocardiales</taxon>
        <taxon>Pseudonocardiaceae</taxon>
        <taxon>Kutzneria</taxon>
    </lineage>
</organism>
<dbReference type="Pfam" id="PF00196">
    <property type="entry name" value="GerE"/>
    <property type="match status" value="1"/>
</dbReference>
<sequence length="160" mass="17588">MLSTLGHVDARVAIVAADVVGAETMATLRYVAEHSAVRVVLVSNEIPRADLAEIASCGVVTVFGRCTTTTADRLFRAVRTASKAEPLRPTSSLKRLREQLDHREKRQLELVAEGWEDDEIATETGYTITTVERYRWRVKSRLGLRGRAHAAGYAALVGLV</sequence>
<dbReference type="GO" id="GO:0006355">
    <property type="term" value="P:regulation of DNA-templated transcription"/>
    <property type="evidence" value="ECO:0007669"/>
    <property type="project" value="InterPro"/>
</dbReference>
<dbReference type="SUPFAM" id="SSF46894">
    <property type="entry name" value="C-terminal effector domain of the bipartite response regulators"/>
    <property type="match status" value="1"/>
</dbReference>
<proteinExistence type="predicted"/>
<dbReference type="PROSITE" id="PS50043">
    <property type="entry name" value="HTH_LUXR_2"/>
    <property type="match status" value="1"/>
</dbReference>
<dbReference type="SMART" id="SM00421">
    <property type="entry name" value="HTH_LUXR"/>
    <property type="match status" value="1"/>
</dbReference>
<gene>
    <name evidence="2" type="ORF">BCF44_107288</name>
</gene>
<dbReference type="EMBL" id="QUNO01000007">
    <property type="protein sequence ID" value="REH46155.1"/>
    <property type="molecule type" value="Genomic_DNA"/>
</dbReference>